<accession>A0A834QCC2</accession>
<reference evidence="2" key="1">
    <citation type="submission" date="2020-08" db="EMBL/GenBank/DDBJ databases">
        <authorList>
            <person name="Shumante A."/>
            <person name="Zimin A.V."/>
            <person name="Puiu D."/>
            <person name="Salzberg S.L."/>
        </authorList>
    </citation>
    <scope>NUCLEOTIDE SEQUENCE</scope>
    <source>
        <strain evidence="2">WC2-LM</strain>
        <tissue evidence="2">Liver</tissue>
    </source>
</reference>
<evidence type="ECO:0000256" key="1">
    <source>
        <dbReference type="SAM" id="MobiDB-lite"/>
    </source>
</evidence>
<dbReference type="Gene3D" id="3.40.50.150">
    <property type="entry name" value="Vaccinia Virus protein VP39"/>
    <property type="match status" value="1"/>
</dbReference>
<dbReference type="PANTHER" id="PTHR32379:SF1">
    <property type="entry name" value="GUANIDINOACETATE N-METHYLTRANSFERASE"/>
    <property type="match status" value="1"/>
</dbReference>
<dbReference type="AlphaFoldDB" id="A0A834QCC2"/>
<feature type="compositionally biased region" description="Gly residues" evidence="1">
    <location>
        <begin position="245"/>
        <end position="260"/>
    </location>
</feature>
<dbReference type="InterPro" id="IPR029063">
    <property type="entry name" value="SAM-dependent_MTases_sf"/>
</dbReference>
<gene>
    <name evidence="2" type="ORF">GHT09_013742</name>
</gene>
<dbReference type="CDD" id="cd02440">
    <property type="entry name" value="AdoMet_MTases"/>
    <property type="match status" value="1"/>
</dbReference>
<feature type="region of interest" description="Disordered" evidence="1">
    <location>
        <begin position="245"/>
        <end position="268"/>
    </location>
</feature>
<dbReference type="GO" id="GO:0005634">
    <property type="term" value="C:nucleus"/>
    <property type="evidence" value="ECO:0007669"/>
    <property type="project" value="TreeGrafter"/>
</dbReference>
<dbReference type="GO" id="GO:0030731">
    <property type="term" value="F:guanidinoacetate N-methyltransferase activity"/>
    <property type="evidence" value="ECO:0007669"/>
    <property type="project" value="TreeGrafter"/>
</dbReference>
<dbReference type="Proteomes" id="UP000662637">
    <property type="component" value="Unassembled WGS sequence"/>
</dbReference>
<comment type="caution">
    <text evidence="2">The sequence shown here is derived from an EMBL/GenBank/DDBJ whole genome shotgun (WGS) entry which is preliminary data.</text>
</comment>
<name>A0A834QCC2_MARMO</name>
<dbReference type="InterPro" id="IPR051038">
    <property type="entry name" value="RMT2/GAMT_Mtase"/>
</dbReference>
<protein>
    <recommendedName>
        <fullName evidence="4">RMT2 domain-containing protein</fullName>
    </recommendedName>
</protein>
<evidence type="ECO:0000313" key="3">
    <source>
        <dbReference type="Proteomes" id="UP000662637"/>
    </source>
</evidence>
<evidence type="ECO:0000313" key="2">
    <source>
        <dbReference type="EMBL" id="KAF7475465.1"/>
    </source>
</evidence>
<dbReference type="PANTHER" id="PTHR32379">
    <property type="entry name" value="GUANIDINOACETATE N-METHYLTRANSFERASE"/>
    <property type="match status" value="1"/>
</dbReference>
<sequence length="315" mass="33524">MSRPADSPIFTPGEDCGAAWRAAPAAYDPADTHLRILGKPVMERWETPYMHALAAAATSRGGRVLEVGFGMAIAASKVQEAPIDEHWIIECNDGVFQRLQDWAPQQPHKVVPLKGLWEDVAPTLPDSHFDGILYDTYPLSEETWHTHQFTFIRVGSGGAGYSAGWAGRLAFLPFLTAGVLTAGVQQACGEPLSKPTSSPEPRLPPAEAWRSAHLLQPHLLGGADEGPVLRHHHHVPGDTGACAAGGGLPQGGHPHGGDGSGPASRLPLLHLPADDHTPGHQALSHPPPDLHTLSAFVGHGPPTRPLCPTWCLCWA</sequence>
<proteinExistence type="predicted"/>
<dbReference type="EMBL" id="WJEC01003117">
    <property type="protein sequence ID" value="KAF7475465.1"/>
    <property type="molecule type" value="Genomic_DNA"/>
</dbReference>
<evidence type="ECO:0008006" key="4">
    <source>
        <dbReference type="Google" id="ProtNLM"/>
    </source>
</evidence>
<dbReference type="SUPFAM" id="SSF53335">
    <property type="entry name" value="S-adenosyl-L-methionine-dependent methyltransferases"/>
    <property type="match status" value="1"/>
</dbReference>
<organism evidence="2 3">
    <name type="scientific">Marmota monax</name>
    <name type="common">Woodchuck</name>
    <dbReference type="NCBI Taxonomy" id="9995"/>
    <lineage>
        <taxon>Eukaryota</taxon>
        <taxon>Metazoa</taxon>
        <taxon>Chordata</taxon>
        <taxon>Craniata</taxon>
        <taxon>Vertebrata</taxon>
        <taxon>Euteleostomi</taxon>
        <taxon>Mammalia</taxon>
        <taxon>Eutheria</taxon>
        <taxon>Euarchontoglires</taxon>
        <taxon>Glires</taxon>
        <taxon>Rodentia</taxon>
        <taxon>Sciuromorpha</taxon>
        <taxon>Sciuridae</taxon>
        <taxon>Xerinae</taxon>
        <taxon>Marmotini</taxon>
        <taxon>Marmota</taxon>
    </lineage>
</organism>
<dbReference type="GO" id="GO:0006601">
    <property type="term" value="P:creatine biosynthetic process"/>
    <property type="evidence" value="ECO:0007669"/>
    <property type="project" value="TreeGrafter"/>
</dbReference>
<dbReference type="GO" id="GO:0005737">
    <property type="term" value="C:cytoplasm"/>
    <property type="evidence" value="ECO:0007669"/>
    <property type="project" value="TreeGrafter"/>
</dbReference>